<keyword evidence="4" id="KW-0560">Oxidoreductase</keyword>
<dbReference type="PRINTS" id="PR00359">
    <property type="entry name" value="BP450"/>
</dbReference>
<dbReference type="RefSeq" id="WP_029023817.1">
    <property type="nucleotide sequence ID" value="NZ_BOQM01000026.1"/>
</dbReference>
<name>A0A542XQG7_SALAC</name>
<reference evidence="8 9" key="1">
    <citation type="submission" date="2019-06" db="EMBL/GenBank/DDBJ databases">
        <title>Sequencing the genomes of 1000 actinobacteria strains.</title>
        <authorList>
            <person name="Klenk H.-P."/>
        </authorList>
    </citation>
    <scope>NUCLEOTIDE SEQUENCE [LARGE SCALE GENOMIC DNA]</scope>
    <source>
        <strain evidence="8 9">DSM 44819</strain>
    </source>
</reference>
<dbReference type="Pfam" id="PF00067">
    <property type="entry name" value="p450"/>
    <property type="match status" value="2"/>
</dbReference>
<dbReference type="EMBL" id="BOQM01000026">
    <property type="protein sequence ID" value="GIM86665.1"/>
    <property type="molecule type" value="Genomic_DNA"/>
</dbReference>
<dbReference type="Gene3D" id="1.10.630.10">
    <property type="entry name" value="Cytochrome P450"/>
    <property type="match status" value="1"/>
</dbReference>
<dbReference type="GeneID" id="93772467"/>
<keyword evidence="10" id="KW-1185">Reference proteome</keyword>
<dbReference type="FunFam" id="1.10.630.10:FF:000018">
    <property type="entry name" value="Cytochrome P450 monooxygenase"/>
    <property type="match status" value="1"/>
</dbReference>
<reference evidence="7 10" key="2">
    <citation type="submission" date="2021-03" db="EMBL/GenBank/DDBJ databases">
        <title>Whole genome shotgun sequence of Salinispora arenicola NBRC 105043.</title>
        <authorList>
            <person name="Komaki H."/>
            <person name="Tamura T."/>
        </authorList>
    </citation>
    <scope>NUCLEOTIDE SEQUENCE [LARGE SCALE GENOMIC DNA]</scope>
    <source>
        <strain evidence="7 10">NBRC 105043</strain>
    </source>
</reference>
<dbReference type="InterPro" id="IPR001128">
    <property type="entry name" value="Cyt_P450"/>
</dbReference>
<evidence type="ECO:0000313" key="7">
    <source>
        <dbReference type="EMBL" id="GIM86665.1"/>
    </source>
</evidence>
<evidence type="ECO:0000313" key="8">
    <source>
        <dbReference type="EMBL" id="TQL38079.1"/>
    </source>
</evidence>
<evidence type="ECO:0000256" key="3">
    <source>
        <dbReference type="ARBA" id="ARBA00022723"/>
    </source>
</evidence>
<dbReference type="PANTHER" id="PTHR46696">
    <property type="entry name" value="P450, PUTATIVE (EUROFUNG)-RELATED"/>
    <property type="match status" value="1"/>
</dbReference>
<evidence type="ECO:0000313" key="10">
    <source>
        <dbReference type="Proteomes" id="UP000677457"/>
    </source>
</evidence>
<dbReference type="Proteomes" id="UP000315983">
    <property type="component" value="Unassembled WGS sequence"/>
</dbReference>
<dbReference type="SUPFAM" id="SSF48264">
    <property type="entry name" value="Cytochrome P450"/>
    <property type="match status" value="1"/>
</dbReference>
<evidence type="ECO:0000256" key="4">
    <source>
        <dbReference type="ARBA" id="ARBA00023002"/>
    </source>
</evidence>
<dbReference type="GO" id="GO:0020037">
    <property type="term" value="F:heme binding"/>
    <property type="evidence" value="ECO:0007669"/>
    <property type="project" value="InterPro"/>
</dbReference>
<evidence type="ECO:0000256" key="2">
    <source>
        <dbReference type="ARBA" id="ARBA00022617"/>
    </source>
</evidence>
<dbReference type="InterPro" id="IPR002397">
    <property type="entry name" value="Cyt_P450_B"/>
</dbReference>
<evidence type="ECO:0000256" key="1">
    <source>
        <dbReference type="ARBA" id="ARBA00010617"/>
    </source>
</evidence>
<dbReference type="GO" id="GO:0017000">
    <property type="term" value="P:antibiotic biosynthetic process"/>
    <property type="evidence" value="ECO:0007669"/>
    <property type="project" value="UniProtKB-ARBA"/>
</dbReference>
<comment type="caution">
    <text evidence="8">The sequence shown here is derived from an EMBL/GenBank/DDBJ whole genome shotgun (WGS) entry which is preliminary data.</text>
</comment>
<dbReference type="Proteomes" id="UP000677457">
    <property type="component" value="Unassembled WGS sequence"/>
</dbReference>
<dbReference type="InterPro" id="IPR036396">
    <property type="entry name" value="Cyt_P450_sf"/>
</dbReference>
<dbReference type="GO" id="GO:0016705">
    <property type="term" value="F:oxidoreductase activity, acting on paired donors, with incorporation or reduction of molecular oxygen"/>
    <property type="evidence" value="ECO:0007669"/>
    <property type="project" value="InterPro"/>
</dbReference>
<keyword evidence="6" id="KW-0503">Monooxygenase</keyword>
<evidence type="ECO:0000256" key="6">
    <source>
        <dbReference type="ARBA" id="ARBA00023033"/>
    </source>
</evidence>
<evidence type="ECO:0000256" key="5">
    <source>
        <dbReference type="ARBA" id="ARBA00023004"/>
    </source>
</evidence>
<accession>A0A542XQG7</accession>
<dbReference type="GO" id="GO:0005506">
    <property type="term" value="F:iron ion binding"/>
    <property type="evidence" value="ECO:0007669"/>
    <property type="project" value="InterPro"/>
</dbReference>
<evidence type="ECO:0000313" key="9">
    <source>
        <dbReference type="Proteomes" id="UP000315983"/>
    </source>
</evidence>
<sequence>MTIGQTLPDLVYSPEFTRDPYAIFARLREQAPVCRVTTHRGMSAWMVTRHADVRALLADNRLAKDGNRIGELIPRHSTLTGAATGFPPGLTTNMVNSDPPDHTRLRHLVGREFTGHRVEGLRPRIEEIVDDLLDGVAACGDEADLAETLARRLPIAVIGELLGVPEADRAEFFRWADTLYGGTASPEALGQAYNAIVDYLGRLCDAKRDVPADDLLTALVQVSADEDRLSREELVSMALLLLVAGHETTSKQISNGVLALLLNPEQLKLLKAQPARTAGAVEELLRFEGPSLSASLRFTTEPVEVAGVVIPEGEFVLLSLASGNRDPEKFPDPDRLDITRSTQGNLAMGHGIHHCVGAALARLELEIVLIRLVARFPQMQLAVEADDLEWLVNSFFRAPLHLPVSLRR</sequence>
<gene>
    <name evidence="8" type="ORF">FB564_3255</name>
    <name evidence="7" type="ORF">Sar04_34010</name>
</gene>
<keyword evidence="3" id="KW-0479">Metal-binding</keyword>
<dbReference type="EMBL" id="VFOL01000001">
    <property type="protein sequence ID" value="TQL38079.1"/>
    <property type="molecule type" value="Genomic_DNA"/>
</dbReference>
<protein>
    <submittedName>
        <fullName evidence="8">Cytochrome P450</fullName>
    </submittedName>
</protein>
<dbReference type="AlphaFoldDB" id="A0A542XQG7"/>
<comment type="similarity">
    <text evidence="1">Belongs to the cytochrome P450 family.</text>
</comment>
<dbReference type="CDD" id="cd11029">
    <property type="entry name" value="CYP107-like"/>
    <property type="match status" value="1"/>
</dbReference>
<keyword evidence="2" id="KW-0349">Heme</keyword>
<organism evidence="8 9">
    <name type="scientific">Salinispora arenicola</name>
    <dbReference type="NCBI Taxonomy" id="168697"/>
    <lineage>
        <taxon>Bacteria</taxon>
        <taxon>Bacillati</taxon>
        <taxon>Actinomycetota</taxon>
        <taxon>Actinomycetes</taxon>
        <taxon>Micromonosporales</taxon>
        <taxon>Micromonosporaceae</taxon>
        <taxon>Salinispora</taxon>
    </lineage>
</organism>
<dbReference type="GO" id="GO:0004497">
    <property type="term" value="F:monooxygenase activity"/>
    <property type="evidence" value="ECO:0007669"/>
    <property type="project" value="UniProtKB-KW"/>
</dbReference>
<proteinExistence type="inferred from homology"/>
<dbReference type="PANTHER" id="PTHR46696:SF1">
    <property type="entry name" value="CYTOCHROME P450 YJIB-RELATED"/>
    <property type="match status" value="1"/>
</dbReference>
<keyword evidence="5" id="KW-0408">Iron</keyword>